<proteinExistence type="predicted"/>
<keyword evidence="2" id="KW-1185">Reference proteome</keyword>
<organism evidence="1 2">
    <name type="scientific">Araneus ventricosus</name>
    <name type="common">Orbweaver spider</name>
    <name type="synonym">Epeira ventricosa</name>
    <dbReference type="NCBI Taxonomy" id="182803"/>
    <lineage>
        <taxon>Eukaryota</taxon>
        <taxon>Metazoa</taxon>
        <taxon>Ecdysozoa</taxon>
        <taxon>Arthropoda</taxon>
        <taxon>Chelicerata</taxon>
        <taxon>Arachnida</taxon>
        <taxon>Araneae</taxon>
        <taxon>Araneomorphae</taxon>
        <taxon>Entelegynae</taxon>
        <taxon>Araneoidea</taxon>
        <taxon>Araneidae</taxon>
        <taxon>Araneus</taxon>
    </lineage>
</organism>
<evidence type="ECO:0000313" key="2">
    <source>
        <dbReference type="Proteomes" id="UP000499080"/>
    </source>
</evidence>
<dbReference type="AlphaFoldDB" id="A0A4Y2QDJ1"/>
<dbReference type="Proteomes" id="UP000499080">
    <property type="component" value="Unassembled WGS sequence"/>
</dbReference>
<sequence>GRSGLVAKPELQVERVACSEPESTKDSPPVLNRLGLNVLSLVCCGILKKGIPA</sequence>
<name>A0A4Y2QDJ1_ARAVE</name>
<gene>
    <name evidence="1" type="ORF">AVEN_119949_1</name>
</gene>
<feature type="non-terminal residue" evidence="1">
    <location>
        <position position="1"/>
    </location>
</feature>
<reference evidence="1 2" key="1">
    <citation type="journal article" date="2019" name="Sci. Rep.">
        <title>Orb-weaving spider Araneus ventricosus genome elucidates the spidroin gene catalogue.</title>
        <authorList>
            <person name="Kono N."/>
            <person name="Nakamura H."/>
            <person name="Ohtoshi R."/>
            <person name="Moran D.A.P."/>
            <person name="Shinohara A."/>
            <person name="Yoshida Y."/>
            <person name="Fujiwara M."/>
            <person name="Mori M."/>
            <person name="Tomita M."/>
            <person name="Arakawa K."/>
        </authorList>
    </citation>
    <scope>NUCLEOTIDE SEQUENCE [LARGE SCALE GENOMIC DNA]</scope>
</reference>
<evidence type="ECO:0000313" key="1">
    <source>
        <dbReference type="EMBL" id="GBN61302.1"/>
    </source>
</evidence>
<dbReference type="EMBL" id="BGPR01013585">
    <property type="protein sequence ID" value="GBN61302.1"/>
    <property type="molecule type" value="Genomic_DNA"/>
</dbReference>
<comment type="caution">
    <text evidence="1">The sequence shown here is derived from an EMBL/GenBank/DDBJ whole genome shotgun (WGS) entry which is preliminary data.</text>
</comment>
<protein>
    <submittedName>
        <fullName evidence="1">Uncharacterized protein</fullName>
    </submittedName>
</protein>
<accession>A0A4Y2QDJ1</accession>